<accession>A0A372JPH2</accession>
<feature type="transmembrane region" description="Helical" evidence="1">
    <location>
        <begin position="125"/>
        <end position="145"/>
    </location>
</feature>
<dbReference type="EMBL" id="QURH01000177">
    <property type="protein sequence ID" value="RFU41931.1"/>
    <property type="molecule type" value="Genomic_DNA"/>
</dbReference>
<dbReference type="Proteomes" id="UP000261811">
    <property type="component" value="Unassembled WGS sequence"/>
</dbReference>
<name>A0A372JPH2_9ACTN</name>
<evidence type="ECO:0000313" key="2">
    <source>
        <dbReference type="EMBL" id="RFU41931.1"/>
    </source>
</evidence>
<dbReference type="RefSeq" id="WP_117357033.1">
    <property type="nucleotide sequence ID" value="NZ_QURH01000177.1"/>
</dbReference>
<evidence type="ECO:0000256" key="1">
    <source>
        <dbReference type="SAM" id="Phobius"/>
    </source>
</evidence>
<sequence>MEIDPDLLLAALHRQFPGVPTWRGEFTGTWWALLGDRLVEAPTARELADRIRHVVQPPWPPRRPPMTVRPIQEDAPPPPLVTVTARRLAADVPLAPPPTVMAGFREARRLDGRPAQQPVRQRARALVLVGATAVLVGAVVAWDVVSVLCG</sequence>
<proteinExistence type="predicted"/>
<protein>
    <submittedName>
        <fullName evidence="2">Uncharacterized protein</fullName>
    </submittedName>
</protein>
<evidence type="ECO:0000313" key="3">
    <source>
        <dbReference type="Proteomes" id="UP000261811"/>
    </source>
</evidence>
<comment type="caution">
    <text evidence="2">The sequence shown here is derived from an EMBL/GenBank/DDBJ whole genome shotgun (WGS) entry which is preliminary data.</text>
</comment>
<keyword evidence="1" id="KW-1133">Transmembrane helix</keyword>
<dbReference type="OrthoDB" id="3483900at2"/>
<keyword evidence="3" id="KW-1185">Reference proteome</keyword>
<organism evidence="2 3">
    <name type="scientific">Actinomadura logoneensis</name>
    <dbReference type="NCBI Taxonomy" id="2293572"/>
    <lineage>
        <taxon>Bacteria</taxon>
        <taxon>Bacillati</taxon>
        <taxon>Actinomycetota</taxon>
        <taxon>Actinomycetes</taxon>
        <taxon>Streptosporangiales</taxon>
        <taxon>Thermomonosporaceae</taxon>
        <taxon>Actinomadura</taxon>
    </lineage>
</organism>
<keyword evidence="1" id="KW-0812">Transmembrane</keyword>
<gene>
    <name evidence="2" type="ORF">DZF91_09110</name>
</gene>
<dbReference type="AlphaFoldDB" id="A0A372JPH2"/>
<keyword evidence="1" id="KW-0472">Membrane</keyword>
<reference evidence="2 3" key="1">
    <citation type="submission" date="2018-08" db="EMBL/GenBank/DDBJ databases">
        <title>Actinomadura jelena sp. nov., a novel Actinomycete isolated from soil in Chad.</title>
        <authorList>
            <person name="Shi L."/>
        </authorList>
    </citation>
    <scope>NUCLEOTIDE SEQUENCE [LARGE SCALE GENOMIC DNA]</scope>
    <source>
        <strain evidence="2 3">NEAU-G17</strain>
    </source>
</reference>